<organism evidence="3 4">
    <name type="scientific">Arachis hypogaea</name>
    <name type="common">Peanut</name>
    <dbReference type="NCBI Taxonomy" id="3818"/>
    <lineage>
        <taxon>Eukaryota</taxon>
        <taxon>Viridiplantae</taxon>
        <taxon>Streptophyta</taxon>
        <taxon>Embryophyta</taxon>
        <taxon>Tracheophyta</taxon>
        <taxon>Spermatophyta</taxon>
        <taxon>Magnoliopsida</taxon>
        <taxon>eudicotyledons</taxon>
        <taxon>Gunneridae</taxon>
        <taxon>Pentapetalae</taxon>
        <taxon>rosids</taxon>
        <taxon>fabids</taxon>
        <taxon>Fabales</taxon>
        <taxon>Fabaceae</taxon>
        <taxon>Papilionoideae</taxon>
        <taxon>50 kb inversion clade</taxon>
        <taxon>dalbergioids sensu lato</taxon>
        <taxon>Dalbergieae</taxon>
        <taxon>Pterocarpus clade</taxon>
        <taxon>Arachis</taxon>
    </lineage>
</organism>
<reference evidence="3 4" key="1">
    <citation type="submission" date="2019-01" db="EMBL/GenBank/DDBJ databases">
        <title>Sequencing of cultivated peanut Arachis hypogaea provides insights into genome evolution and oil improvement.</title>
        <authorList>
            <person name="Chen X."/>
        </authorList>
    </citation>
    <scope>NUCLEOTIDE SEQUENCE [LARGE SCALE GENOMIC DNA]</scope>
    <source>
        <strain evidence="4">cv. Fuhuasheng</strain>
        <tissue evidence="3">Leaves</tissue>
    </source>
</reference>
<proteinExistence type="predicted"/>
<name>A0A445E015_ARAHY</name>
<dbReference type="PANTHER" id="PTHR35311">
    <property type="entry name" value="KINETOCHORE-ASSOCIATED PROTEIN KNL-2 HOMOLOG"/>
    <property type="match status" value="1"/>
</dbReference>
<evidence type="ECO:0000259" key="2">
    <source>
        <dbReference type="Pfam" id="PF09133"/>
    </source>
</evidence>
<dbReference type="PANTHER" id="PTHR35311:SF1">
    <property type="entry name" value="PROTEIN EMBRYO DEFECTIVE 1674"/>
    <property type="match status" value="1"/>
</dbReference>
<feature type="region of interest" description="Disordered" evidence="1">
    <location>
        <begin position="1"/>
        <end position="37"/>
    </location>
</feature>
<feature type="compositionally biased region" description="Polar residues" evidence="1">
    <location>
        <begin position="398"/>
        <end position="409"/>
    </location>
</feature>
<evidence type="ECO:0000313" key="4">
    <source>
        <dbReference type="Proteomes" id="UP000289738"/>
    </source>
</evidence>
<evidence type="ECO:0000313" key="3">
    <source>
        <dbReference type="EMBL" id="RYR68744.1"/>
    </source>
</evidence>
<protein>
    <recommendedName>
        <fullName evidence="2">SANTA domain-containing protein</fullName>
    </recommendedName>
</protein>
<keyword evidence="4" id="KW-1185">Reference proteome</keyword>
<accession>A0A445E015</accession>
<dbReference type="Proteomes" id="UP000289738">
    <property type="component" value="Chromosome A03"/>
</dbReference>
<evidence type="ECO:0000256" key="1">
    <source>
        <dbReference type="SAM" id="MobiDB-lite"/>
    </source>
</evidence>
<sequence length="428" mass="46758">MESQMMSSGDSCCRHSVAQSPESTGITGGDDNSALSRTGRRPWVALPRVSLSLTAAQTEGSLFLCSGSLNSLLAESTWSVSTLTIVGALEFEIDLLSPHCAITHSMSGTPLSSHKHHLPPLKYVFMSDWWLAKPCLPLQGLAVGGIAYGQRERMFLSTVIAKRHEANVLETEDGVTLHFSSFINSSRSFQNGFPREVCEDFLLGFPDDWQKYTAHSFRAKCVDGDTGFCELNASLHKRAIDPIPFSIRDNRSAERHDFSLSNDGILEAKTNICNEPENSIVNVLKQSVSKNSVECSNIKKTVEGERKDNIVSLKSSQSPVDTMDDGENGVLVAAPISQVGNPNNDQSLTGVFDRSPCKVHSGKSMVGSPVSTTKIRVTQSSGDCKEEHVSHTRKCSKKNLTSLKETSSCPVRRSPRLQSKRNEQVKPV</sequence>
<dbReference type="Pfam" id="PF09133">
    <property type="entry name" value="SANTA"/>
    <property type="match status" value="1"/>
</dbReference>
<dbReference type="AlphaFoldDB" id="A0A445E015"/>
<dbReference type="STRING" id="3818.A0A445E015"/>
<dbReference type="InterPro" id="IPR053090">
    <property type="entry name" value="Centromere_KNL-2_homolog"/>
</dbReference>
<dbReference type="EMBL" id="SDMP01000003">
    <property type="protein sequence ID" value="RYR68744.1"/>
    <property type="molecule type" value="Genomic_DNA"/>
</dbReference>
<dbReference type="InterPro" id="IPR015216">
    <property type="entry name" value="SANTA"/>
</dbReference>
<feature type="region of interest" description="Disordered" evidence="1">
    <location>
        <begin position="379"/>
        <end position="428"/>
    </location>
</feature>
<gene>
    <name evidence="3" type="ORF">Ahy_A03g015220</name>
</gene>
<feature type="domain" description="SANTA" evidence="2">
    <location>
        <begin position="124"/>
        <end position="212"/>
    </location>
</feature>
<comment type="caution">
    <text evidence="3">The sequence shown here is derived from an EMBL/GenBank/DDBJ whole genome shotgun (WGS) entry which is preliminary data.</text>
</comment>
<feature type="compositionally biased region" description="Polar residues" evidence="1">
    <location>
        <begin position="1"/>
        <end position="10"/>
    </location>
</feature>